<dbReference type="GO" id="GO:0005634">
    <property type="term" value="C:nucleus"/>
    <property type="evidence" value="ECO:0007669"/>
    <property type="project" value="TreeGrafter"/>
</dbReference>
<gene>
    <name evidence="10" type="ORF">A1Q2_05988</name>
</gene>
<dbReference type="PIRSF" id="PIRSF015947">
    <property type="entry name" value="26S_Psome_Rpn2"/>
    <property type="match status" value="1"/>
</dbReference>
<evidence type="ECO:0000256" key="6">
    <source>
        <dbReference type="PIRNR" id="PIRNR015947"/>
    </source>
</evidence>
<evidence type="ECO:0000256" key="1">
    <source>
        <dbReference type="ARBA" id="ARBA00002187"/>
    </source>
</evidence>
<dbReference type="EMBL" id="AMBO01000366">
    <property type="protein sequence ID" value="EKC99678.1"/>
    <property type="molecule type" value="Genomic_DNA"/>
</dbReference>
<dbReference type="GO" id="GO:0034515">
    <property type="term" value="C:proteasome storage granule"/>
    <property type="evidence" value="ECO:0007669"/>
    <property type="project" value="TreeGrafter"/>
</dbReference>
<dbReference type="FunFam" id="1.25.10.10:FF:000017">
    <property type="entry name" value="26S proteasome non-ATPase regulatory subunit 1"/>
    <property type="match status" value="1"/>
</dbReference>
<feature type="domain" description="26S proteasome regulatory subunit RPN2 C-terminal" evidence="8">
    <location>
        <begin position="775"/>
        <end position="887"/>
    </location>
</feature>
<feature type="region of interest" description="Disordered" evidence="7">
    <location>
        <begin position="820"/>
        <end position="912"/>
    </location>
</feature>
<keyword evidence="5 6" id="KW-0647">Proteasome</keyword>
<evidence type="ECO:0000256" key="2">
    <source>
        <dbReference type="ARBA" id="ARBA00006308"/>
    </source>
</evidence>
<evidence type="ECO:0000259" key="8">
    <source>
        <dbReference type="Pfam" id="PF18004"/>
    </source>
</evidence>
<dbReference type="Pfam" id="PF13646">
    <property type="entry name" value="HEAT_2"/>
    <property type="match status" value="1"/>
</dbReference>
<dbReference type="GO" id="GO:0042176">
    <property type="term" value="P:regulation of protein catabolic process"/>
    <property type="evidence" value="ECO:0007669"/>
    <property type="project" value="UniProtKB-UniRule"/>
</dbReference>
<dbReference type="STRING" id="1220162.K1WDK3"/>
<dbReference type="OrthoDB" id="261572at2759"/>
<evidence type="ECO:0000256" key="5">
    <source>
        <dbReference type="ARBA" id="ARBA00022942"/>
    </source>
</evidence>
<organism evidence="10 11">
    <name type="scientific">Trichosporon asahii var. asahii (strain CBS 8904)</name>
    <name type="common">Yeast</name>
    <dbReference type="NCBI Taxonomy" id="1220162"/>
    <lineage>
        <taxon>Eukaryota</taxon>
        <taxon>Fungi</taxon>
        <taxon>Dikarya</taxon>
        <taxon>Basidiomycota</taxon>
        <taxon>Agaricomycotina</taxon>
        <taxon>Tremellomycetes</taxon>
        <taxon>Trichosporonales</taxon>
        <taxon>Trichosporonaceae</taxon>
        <taxon>Trichosporon</taxon>
    </lineage>
</organism>
<dbReference type="AlphaFoldDB" id="K1WDK3"/>
<evidence type="ECO:0000256" key="3">
    <source>
        <dbReference type="ARBA" id="ARBA00015684"/>
    </source>
</evidence>
<dbReference type="Proteomes" id="UP000006757">
    <property type="component" value="Unassembled WGS sequence"/>
</dbReference>
<dbReference type="InterPro" id="IPR016024">
    <property type="entry name" value="ARM-type_fold"/>
</dbReference>
<sequence length="1017" mass="110412">MPVATVTTSAAGSLALLKDEDRDVRVYALEYLLGIVPQFWAEISEELPYIESLADPQFSQLPAENRSLASLLCSKVFFYLGERDEAVEFALRAGPAFSNLPYDEFKETIIAGCIDRAIDDTEAGRTVDTRLEEIVDGVIRSGSGDGAKLAIGLALSLRRLNLIEAIYKASRAPAESSASGSKSTSGTVHDESLLRYILAETIGGTAGSDSWPDSFRRDLLSLLLKLFRLNTPSDYNAITQLWVQLDDAADCAQGIISLLADGGVQGRVEAYQIAFDVTEMAPQSFLERLRTVIAESGWGPEGSKGDEEQRTALHEILNGNRIAELYINFLKKHNQTDMSILKGTKDSLEDRYSIYHSAITFTNAYANCGTTSDRFLRENLDWLGRASNWAKFSATAALGLIHRGSYINGVRVVKPYLPGGTAPSKFSEGGALFALGLIYTGRKAGAETELRQGLDDANDPIVQHGAALGLGVSALGTGDEEIYDELKNLLFQDNATSSEAAGYAMGLVMLGQPNERVLDEMISYAGETQHEKIIRGVVIGTALTMYGKRHGASDVIQKFITSNDAILRYGGMFTYALAYVGTGDNKVIKQLLHFAVSDVNDDVRRAAVIALGFVLFRNHTQVPRVVQLLAESYNPHVRHGATLALGISCAGTGLQAAIDLLEPMTKDPVDFVRQGAYMALAMILIQQTEAQSPKVKEIRELFQKVVTDKHEDPMARFGASLAQGIIDAGGRNMTISLATRAGTPDMKAIVGMVMFVQFWYWFPLAHFLGLTFSPTTIIALDSQLRIPKVDFVSWAKPSMFDYPSTAKPVTEEKKKKAKAAVLSTTAKAQARARSKKAEAGEAMDTDDKPEKDEDDSSPKKKERKAEPPQAVVPNMTRVTPQQLPFITGPYDPSSLKGKEKEDSLAPLHPKKGAYRPVRAVGNYAAYEADKLSDGRARVQWSGKVLLLEGEGSDGFIELDAALWPRGAVDEPASPPTPTPIGGSAAIGTAPPSYSASQSFDWDGEAPASFEYEFDDSS</sequence>
<evidence type="ECO:0000313" key="10">
    <source>
        <dbReference type="EMBL" id="EKC99678.1"/>
    </source>
</evidence>
<feature type="domain" description="26S proteasome non-ATPase regulatory subunit 1/RPN2 N-terminal" evidence="9">
    <location>
        <begin position="8"/>
        <end position="334"/>
    </location>
</feature>
<dbReference type="Pfam" id="PF21505">
    <property type="entry name" value="RPN2_N"/>
    <property type="match status" value="1"/>
</dbReference>
<dbReference type="SUPFAM" id="SSF48371">
    <property type="entry name" value="ARM repeat"/>
    <property type="match status" value="1"/>
</dbReference>
<feature type="compositionally biased region" description="Low complexity" evidence="7">
    <location>
        <begin position="820"/>
        <end position="831"/>
    </location>
</feature>
<dbReference type="GO" id="GO:0008540">
    <property type="term" value="C:proteasome regulatory particle, base subcomplex"/>
    <property type="evidence" value="ECO:0007669"/>
    <property type="project" value="UniProtKB-UniRule"/>
</dbReference>
<comment type="caution">
    <text evidence="10">The sequence shown here is derived from an EMBL/GenBank/DDBJ whole genome shotgun (WGS) entry which is preliminary data.</text>
</comment>
<reference evidence="10 11" key="1">
    <citation type="journal article" date="2012" name="Eukaryot. Cell">
        <title>Genome sequence of the Trichosporon asahii environmental strain CBS 8904.</title>
        <authorList>
            <person name="Yang R.Y."/>
            <person name="Li H.T."/>
            <person name="Zhu H."/>
            <person name="Zhou G.P."/>
            <person name="Wang M."/>
            <person name="Wang L."/>
        </authorList>
    </citation>
    <scope>NUCLEOTIDE SEQUENCE [LARGE SCALE GENOMIC DNA]</scope>
    <source>
        <strain evidence="10 11">CBS 8904</strain>
    </source>
</reference>
<evidence type="ECO:0000256" key="7">
    <source>
        <dbReference type="SAM" id="MobiDB-lite"/>
    </source>
</evidence>
<dbReference type="InterPro" id="IPR011989">
    <property type="entry name" value="ARM-like"/>
</dbReference>
<keyword evidence="11" id="KW-1185">Reference proteome</keyword>
<dbReference type="InterPro" id="IPR016642">
    <property type="entry name" value="26S_Psome_Rpn2"/>
</dbReference>
<dbReference type="eggNOG" id="KOG2062">
    <property type="taxonomic scope" value="Eukaryota"/>
</dbReference>
<dbReference type="Pfam" id="PF18004">
    <property type="entry name" value="RPN2_C"/>
    <property type="match status" value="1"/>
</dbReference>
<dbReference type="Pfam" id="PF01851">
    <property type="entry name" value="PC_rep"/>
    <property type="match status" value="2"/>
</dbReference>
<dbReference type="GO" id="GO:0043161">
    <property type="term" value="P:proteasome-mediated ubiquitin-dependent protein catabolic process"/>
    <property type="evidence" value="ECO:0007669"/>
    <property type="project" value="TreeGrafter"/>
</dbReference>
<proteinExistence type="inferred from homology"/>
<name>K1WDK3_TRIAC</name>
<dbReference type="GO" id="GO:0030234">
    <property type="term" value="F:enzyme regulator activity"/>
    <property type="evidence" value="ECO:0007669"/>
    <property type="project" value="UniProtKB-UniRule"/>
</dbReference>
<keyword evidence="4" id="KW-0677">Repeat</keyword>
<dbReference type="HOGENOM" id="CLU_002323_0_0_1"/>
<evidence type="ECO:0000313" key="11">
    <source>
        <dbReference type="Proteomes" id="UP000006757"/>
    </source>
</evidence>
<evidence type="ECO:0000259" key="9">
    <source>
        <dbReference type="Pfam" id="PF21505"/>
    </source>
</evidence>
<comment type="function">
    <text evidence="1 6">Acts as a regulatory subunit of the 26S proteasome which is involved in the ATP-dependent degradation of ubiquitinated proteins.</text>
</comment>
<evidence type="ECO:0000256" key="4">
    <source>
        <dbReference type="ARBA" id="ARBA00022737"/>
    </source>
</evidence>
<feature type="region of interest" description="Disordered" evidence="7">
    <location>
        <begin position="966"/>
        <end position="1001"/>
    </location>
</feature>
<dbReference type="InterPro" id="IPR040623">
    <property type="entry name" value="RPN2_C"/>
</dbReference>
<dbReference type="InterPro" id="IPR002015">
    <property type="entry name" value="Proteasome/cyclosome_rpt"/>
</dbReference>
<feature type="compositionally biased region" description="Basic and acidic residues" evidence="7">
    <location>
        <begin position="835"/>
        <end position="866"/>
    </location>
</feature>
<dbReference type="InterPro" id="IPR048570">
    <property type="entry name" value="PSMD1_RPN2_N"/>
</dbReference>
<dbReference type="OMA" id="HENENFK"/>
<dbReference type="Gene3D" id="1.25.10.10">
    <property type="entry name" value="Leucine-rich Repeat Variant"/>
    <property type="match status" value="1"/>
</dbReference>
<comment type="similarity">
    <text evidence="2 6">Belongs to the proteasome subunit S1 family.</text>
</comment>
<protein>
    <recommendedName>
        <fullName evidence="3 6">26S proteasome regulatory subunit RPN2</fullName>
    </recommendedName>
</protein>
<accession>K1WDK3</accession>
<dbReference type="FunCoup" id="K1WDK3">
    <property type="interactions" value="683"/>
</dbReference>
<dbReference type="InParanoid" id="K1WDK3"/>
<dbReference type="PANTHER" id="PTHR10943">
    <property type="entry name" value="26S PROTEASOME NON-ATPASE REGULATORY SUBUNIT"/>
    <property type="match status" value="1"/>
</dbReference>
<dbReference type="PANTHER" id="PTHR10943:SF2">
    <property type="entry name" value="26S PROTEASOME NON-ATPASE REGULATORY SUBUNIT 1"/>
    <property type="match status" value="1"/>
</dbReference>